<comment type="caution">
    <text evidence="10">The sequence shown here is derived from an EMBL/GenBank/DDBJ whole genome shotgun (WGS) entry which is preliminary data.</text>
</comment>
<dbReference type="GO" id="GO:0035269">
    <property type="term" value="P:protein O-linked glycosylation via mannose"/>
    <property type="evidence" value="ECO:0007669"/>
    <property type="project" value="TreeGrafter"/>
</dbReference>
<dbReference type="InterPro" id="IPR049625">
    <property type="entry name" value="Glyco_transf_61_cat"/>
</dbReference>
<evidence type="ECO:0000313" key="11">
    <source>
        <dbReference type="Proteomes" id="UP000094065"/>
    </source>
</evidence>
<keyword evidence="5" id="KW-1133">Transmembrane helix</keyword>
<name>A0A1E3I2J7_9TREE</name>
<evidence type="ECO:0000256" key="4">
    <source>
        <dbReference type="ARBA" id="ARBA00022692"/>
    </source>
</evidence>
<dbReference type="EMBL" id="AWGJ01000002">
    <property type="protein sequence ID" value="ODN82769.1"/>
    <property type="molecule type" value="Genomic_DNA"/>
</dbReference>
<evidence type="ECO:0000256" key="2">
    <source>
        <dbReference type="ARBA" id="ARBA00022676"/>
    </source>
</evidence>
<gene>
    <name evidence="10" type="ORF">L202_01047</name>
</gene>
<evidence type="ECO:0000256" key="1">
    <source>
        <dbReference type="ARBA" id="ARBA00004167"/>
    </source>
</evidence>
<proteinExistence type="predicted"/>
<evidence type="ECO:0000256" key="3">
    <source>
        <dbReference type="ARBA" id="ARBA00022679"/>
    </source>
</evidence>
<feature type="domain" description="Glycosyltransferase 61 catalytic" evidence="9">
    <location>
        <begin position="297"/>
        <end position="409"/>
    </location>
</feature>
<dbReference type="GeneID" id="30152356"/>
<keyword evidence="8" id="KW-0732">Signal</keyword>
<protein>
    <recommendedName>
        <fullName evidence="9">Glycosyltransferase 61 catalytic domain-containing protein</fullName>
    </recommendedName>
</protein>
<dbReference type="GO" id="GO:0016020">
    <property type="term" value="C:membrane"/>
    <property type="evidence" value="ECO:0007669"/>
    <property type="project" value="UniProtKB-SubCell"/>
</dbReference>
<dbReference type="InterPro" id="IPR007657">
    <property type="entry name" value="Glycosyltransferase_61"/>
</dbReference>
<dbReference type="Pfam" id="PF04577">
    <property type="entry name" value="Glyco_transf_61"/>
    <property type="match status" value="1"/>
</dbReference>
<keyword evidence="4" id="KW-0812">Transmembrane</keyword>
<evidence type="ECO:0000313" key="10">
    <source>
        <dbReference type="EMBL" id="ODN82769.1"/>
    </source>
</evidence>
<dbReference type="AlphaFoldDB" id="A0A1E3I2J7"/>
<keyword evidence="3" id="KW-0808">Transferase</keyword>
<feature type="signal peptide" evidence="8">
    <location>
        <begin position="1"/>
        <end position="31"/>
    </location>
</feature>
<dbReference type="PANTHER" id="PTHR20961">
    <property type="entry name" value="GLYCOSYLTRANSFERASE"/>
    <property type="match status" value="1"/>
</dbReference>
<keyword evidence="11" id="KW-1185">Reference proteome</keyword>
<dbReference type="GO" id="GO:0005783">
    <property type="term" value="C:endoplasmic reticulum"/>
    <property type="evidence" value="ECO:0007669"/>
    <property type="project" value="TreeGrafter"/>
</dbReference>
<keyword evidence="2" id="KW-0328">Glycosyltransferase</keyword>
<evidence type="ECO:0000256" key="8">
    <source>
        <dbReference type="SAM" id="SignalP"/>
    </source>
</evidence>
<dbReference type="OrthoDB" id="529273at2759"/>
<evidence type="ECO:0000256" key="7">
    <source>
        <dbReference type="ARBA" id="ARBA00023180"/>
    </source>
</evidence>
<evidence type="ECO:0000259" key="9">
    <source>
        <dbReference type="Pfam" id="PF04577"/>
    </source>
</evidence>
<dbReference type="GO" id="GO:0097363">
    <property type="term" value="F:protein O-acetylglucosaminyltransferase activity"/>
    <property type="evidence" value="ECO:0007669"/>
    <property type="project" value="TreeGrafter"/>
</dbReference>
<evidence type="ECO:0000256" key="5">
    <source>
        <dbReference type="ARBA" id="ARBA00022989"/>
    </source>
</evidence>
<evidence type="ECO:0000256" key="6">
    <source>
        <dbReference type="ARBA" id="ARBA00023136"/>
    </source>
</evidence>
<keyword evidence="6" id="KW-0472">Membrane</keyword>
<keyword evidence="7" id="KW-0325">Glycoprotein</keyword>
<reference evidence="10 11" key="1">
    <citation type="submission" date="2016-06" db="EMBL/GenBank/DDBJ databases">
        <title>Evolution of pathogenesis and genome organization in the Tremellales.</title>
        <authorList>
            <person name="Cuomo C."/>
            <person name="Litvintseva A."/>
            <person name="Heitman J."/>
            <person name="Chen Y."/>
            <person name="Sun S."/>
            <person name="Springer D."/>
            <person name="Dromer F."/>
            <person name="Young S."/>
            <person name="Zeng Q."/>
            <person name="Chapman S."/>
            <person name="Gujja S."/>
            <person name="Saif S."/>
            <person name="Birren B."/>
        </authorList>
    </citation>
    <scope>NUCLEOTIDE SEQUENCE [LARGE SCALE GENOMIC DNA]</scope>
    <source>
        <strain evidence="10 11">CBS 6039</strain>
    </source>
</reference>
<dbReference type="Proteomes" id="UP000094065">
    <property type="component" value="Unassembled WGS sequence"/>
</dbReference>
<accession>A0A1E3I2J7</accession>
<comment type="subcellular location">
    <subcellularLocation>
        <location evidence="1">Membrane</location>
        <topology evidence="1">Single-pass membrane protein</topology>
    </subcellularLocation>
</comment>
<dbReference type="PANTHER" id="PTHR20961:SF38">
    <property type="entry name" value="PROTEIN O-LINKED-MANNOSE BETA-1,4-N-ACETYLGLUCOSAMINYLTRANSFERASE 2"/>
    <property type="match status" value="1"/>
</dbReference>
<dbReference type="RefSeq" id="XP_018996769.1">
    <property type="nucleotide sequence ID" value="XM_019134342.1"/>
</dbReference>
<feature type="chain" id="PRO_5009129544" description="Glycosyltransferase 61 catalytic domain-containing protein" evidence="8">
    <location>
        <begin position="32"/>
        <end position="491"/>
    </location>
</feature>
<organism evidence="10 11">
    <name type="scientific">Cryptococcus amylolentus CBS 6039</name>
    <dbReference type="NCBI Taxonomy" id="1295533"/>
    <lineage>
        <taxon>Eukaryota</taxon>
        <taxon>Fungi</taxon>
        <taxon>Dikarya</taxon>
        <taxon>Basidiomycota</taxon>
        <taxon>Agaricomycotina</taxon>
        <taxon>Tremellomycetes</taxon>
        <taxon>Tremellales</taxon>
        <taxon>Cryptococcaceae</taxon>
        <taxon>Cryptococcus</taxon>
    </lineage>
</organism>
<sequence>MPLLFSRKALAAGLFSLTLLALFTHLRTGTGGHTFHSSISRVGLLPSSWSSQESLYVPIEDFPETKWISGVAGFNYLHNLYMTNGTFLALTSNPATFPEEGVSFLMSALATETDTFRRHGPAGEDRFQILSKKEAWDKGLLQPAAIRKHGISMFFNDVREGERKGSFLDHYFHSDFWDSLGEMFLGSWRATTAAGETEMPARIMYRAEGDDWVCLTSLVSNGWASADGRLCITTWFQQTVMPDTVVEEPSIFEDRVRSGMTFLFDKITIADRWAAHRLGKDVRQWNKATGDLPSLSVPSTWMDPMRNRLKALGMAEGCSPQRKRAGVPVVVYINRQLTKRRMTDEDAAALLVEMERLDAEGVIEFHNAQMEKLHRVQQFCLALRGDIMFGVHGNGLSHLLWMKPGSGVLEIMQDGFARDYAILAEMMGHEYYAVHTNHTFPEDQWRQPNGWAVDQGPDFHGANIRLDAKWFAGMIEKMAKARKYVTEPELY</sequence>